<organism evidence="7 8">
    <name type="scientific">Lottia gigantea</name>
    <name type="common">Giant owl limpet</name>
    <dbReference type="NCBI Taxonomy" id="225164"/>
    <lineage>
        <taxon>Eukaryota</taxon>
        <taxon>Metazoa</taxon>
        <taxon>Spiralia</taxon>
        <taxon>Lophotrochozoa</taxon>
        <taxon>Mollusca</taxon>
        <taxon>Gastropoda</taxon>
        <taxon>Patellogastropoda</taxon>
        <taxon>Lottioidea</taxon>
        <taxon>Lottiidae</taxon>
        <taxon>Lottia</taxon>
    </lineage>
</organism>
<dbReference type="KEGG" id="lgi:LOTGIDRAFT_114969"/>
<dbReference type="PANTHER" id="PTHR46674:SF1">
    <property type="entry name" value="INACTIVE PEPTIDYL-PROLYL CIS-TRANS ISOMERASE FKBP6"/>
    <property type="match status" value="1"/>
</dbReference>
<dbReference type="InterPro" id="IPR013105">
    <property type="entry name" value="TPR_2"/>
</dbReference>
<dbReference type="CTD" id="20231160"/>
<accession>V4A0N2</accession>
<comment type="catalytic activity">
    <reaction evidence="4">
        <text>[protein]-peptidylproline (omega=180) = [protein]-peptidylproline (omega=0)</text>
        <dbReference type="Rhea" id="RHEA:16237"/>
        <dbReference type="Rhea" id="RHEA-COMP:10747"/>
        <dbReference type="Rhea" id="RHEA-COMP:10748"/>
        <dbReference type="ChEBI" id="CHEBI:83833"/>
        <dbReference type="ChEBI" id="CHEBI:83834"/>
        <dbReference type="EC" id="5.2.1.8"/>
    </reaction>
</comment>
<dbReference type="STRING" id="225164.V4A0N2"/>
<dbReference type="InterPro" id="IPR042282">
    <property type="entry name" value="FKBP6/shu"/>
</dbReference>
<proteinExistence type="inferred from homology"/>
<dbReference type="Pfam" id="PF00254">
    <property type="entry name" value="FKBP_C"/>
    <property type="match status" value="1"/>
</dbReference>
<dbReference type="Pfam" id="PF07719">
    <property type="entry name" value="TPR_2"/>
    <property type="match status" value="1"/>
</dbReference>
<dbReference type="RefSeq" id="XP_009051935.1">
    <property type="nucleotide sequence ID" value="XM_009053687.1"/>
</dbReference>
<dbReference type="Gene3D" id="3.10.50.40">
    <property type="match status" value="1"/>
</dbReference>
<evidence type="ECO:0000256" key="1">
    <source>
        <dbReference type="ARBA" id="ARBA00009648"/>
    </source>
</evidence>
<evidence type="ECO:0000256" key="3">
    <source>
        <dbReference type="ARBA" id="ARBA00022803"/>
    </source>
</evidence>
<keyword evidence="4" id="KW-0697">Rotamase</keyword>
<name>V4A0N2_LOTGI</name>
<dbReference type="InterPro" id="IPR001179">
    <property type="entry name" value="PPIase_FKBP_dom"/>
</dbReference>
<feature type="repeat" description="TPR" evidence="5">
    <location>
        <begin position="236"/>
        <end position="269"/>
    </location>
</feature>
<dbReference type="OrthoDB" id="8116123at2759"/>
<evidence type="ECO:0000256" key="4">
    <source>
        <dbReference type="PROSITE-ProRule" id="PRU00277"/>
    </source>
</evidence>
<dbReference type="PROSITE" id="PS50005">
    <property type="entry name" value="TPR"/>
    <property type="match status" value="1"/>
</dbReference>
<dbReference type="SUPFAM" id="SSF54534">
    <property type="entry name" value="FKBP-like"/>
    <property type="match status" value="1"/>
</dbReference>
<dbReference type="Gene3D" id="1.25.40.10">
    <property type="entry name" value="Tetratricopeptide repeat domain"/>
    <property type="match status" value="1"/>
</dbReference>
<evidence type="ECO:0000256" key="5">
    <source>
        <dbReference type="PROSITE-ProRule" id="PRU00339"/>
    </source>
</evidence>
<evidence type="ECO:0000313" key="8">
    <source>
        <dbReference type="Proteomes" id="UP000030746"/>
    </source>
</evidence>
<dbReference type="GeneID" id="20231160"/>
<dbReference type="SUPFAM" id="SSF48452">
    <property type="entry name" value="TPR-like"/>
    <property type="match status" value="1"/>
</dbReference>
<reference evidence="7 8" key="1">
    <citation type="journal article" date="2013" name="Nature">
        <title>Insights into bilaterian evolution from three spiralian genomes.</title>
        <authorList>
            <person name="Simakov O."/>
            <person name="Marletaz F."/>
            <person name="Cho S.J."/>
            <person name="Edsinger-Gonzales E."/>
            <person name="Havlak P."/>
            <person name="Hellsten U."/>
            <person name="Kuo D.H."/>
            <person name="Larsson T."/>
            <person name="Lv J."/>
            <person name="Arendt D."/>
            <person name="Savage R."/>
            <person name="Osoegawa K."/>
            <person name="de Jong P."/>
            <person name="Grimwood J."/>
            <person name="Chapman J.A."/>
            <person name="Shapiro H."/>
            <person name="Aerts A."/>
            <person name="Otillar R.P."/>
            <person name="Terry A.Y."/>
            <person name="Boore J.L."/>
            <person name="Grigoriev I.V."/>
            <person name="Lindberg D.R."/>
            <person name="Seaver E.C."/>
            <person name="Weisblat D.A."/>
            <person name="Putnam N.H."/>
            <person name="Rokhsar D.S."/>
        </authorList>
    </citation>
    <scope>NUCLEOTIDE SEQUENCE [LARGE SCALE GENOMIC DNA]</scope>
</reference>
<protein>
    <recommendedName>
        <fullName evidence="4">peptidylprolyl isomerase</fullName>
        <ecNumber evidence="4">5.2.1.8</ecNumber>
    </recommendedName>
</protein>
<dbReference type="InterPro" id="IPR011990">
    <property type="entry name" value="TPR-like_helical_dom_sf"/>
</dbReference>
<keyword evidence="4" id="KW-0413">Isomerase</keyword>
<dbReference type="OMA" id="CHRMFTP"/>
<dbReference type="PANTHER" id="PTHR46674">
    <property type="entry name" value="INACTIVE PEPTIDYL-PROLYL CIS-TRANS ISOMERASE FKBP6"/>
    <property type="match status" value="1"/>
</dbReference>
<comment type="similarity">
    <text evidence="1">Belongs to the FKBP6 family.</text>
</comment>
<dbReference type="HOGENOM" id="CLU_013615_13_2_1"/>
<evidence type="ECO:0000259" key="6">
    <source>
        <dbReference type="PROSITE" id="PS50059"/>
    </source>
</evidence>
<dbReference type="GO" id="GO:0005737">
    <property type="term" value="C:cytoplasm"/>
    <property type="evidence" value="ECO:0007669"/>
    <property type="project" value="TreeGrafter"/>
</dbReference>
<dbReference type="InterPro" id="IPR046357">
    <property type="entry name" value="PPIase_dom_sf"/>
</dbReference>
<feature type="domain" description="PPIase FKBP-type" evidence="6">
    <location>
        <begin position="37"/>
        <end position="126"/>
    </location>
</feature>
<sequence>MLEAFDIERSRMQDISDDEGVMKTVLKPGAGNVVPAQSLVRIHYNLYLEGSDEPFDSSRLRGEICKFRLGQGAVIIGLEIAVSSMKKGEKSRYLFTPEYAYGRMGCGERIPGNSTVLAEVELLSFIEQEGVDDFYNMTETERKAVKLDQVMKVCKAHKNDGKDLFQNKQYQKSFTRYKKVDLLEMYNLKNEQEEEEQQKMLKKLYLNMSLCCLNLCHSGRAILYCKRVLEIEFNNCKALFRYGKALRQLQEFERSRAYYKEAQKLEPHNKEISQALVELEK</sequence>
<dbReference type="EMBL" id="KB201305">
    <property type="protein sequence ID" value="ESO97333.1"/>
    <property type="molecule type" value="Genomic_DNA"/>
</dbReference>
<gene>
    <name evidence="7" type="ORF">LOTGIDRAFT_114969</name>
</gene>
<evidence type="ECO:0000313" key="7">
    <source>
        <dbReference type="EMBL" id="ESO97333.1"/>
    </source>
</evidence>
<dbReference type="InterPro" id="IPR019734">
    <property type="entry name" value="TPR_rpt"/>
</dbReference>
<dbReference type="Proteomes" id="UP000030746">
    <property type="component" value="Unassembled WGS sequence"/>
</dbReference>
<dbReference type="AlphaFoldDB" id="V4A0N2"/>
<dbReference type="GO" id="GO:0051879">
    <property type="term" value="F:Hsp90 protein binding"/>
    <property type="evidence" value="ECO:0007669"/>
    <property type="project" value="TreeGrafter"/>
</dbReference>
<dbReference type="GO" id="GO:0007283">
    <property type="term" value="P:spermatogenesis"/>
    <property type="evidence" value="ECO:0007669"/>
    <property type="project" value="TreeGrafter"/>
</dbReference>
<evidence type="ECO:0000256" key="2">
    <source>
        <dbReference type="ARBA" id="ARBA00022737"/>
    </source>
</evidence>
<keyword evidence="3 5" id="KW-0802">TPR repeat</keyword>
<keyword evidence="2" id="KW-0677">Repeat</keyword>
<keyword evidence="8" id="KW-1185">Reference proteome</keyword>
<dbReference type="PROSITE" id="PS50059">
    <property type="entry name" value="FKBP_PPIASE"/>
    <property type="match status" value="1"/>
</dbReference>
<dbReference type="GO" id="GO:0034587">
    <property type="term" value="P:piRNA processing"/>
    <property type="evidence" value="ECO:0007669"/>
    <property type="project" value="TreeGrafter"/>
</dbReference>
<dbReference type="EC" id="5.2.1.8" evidence="4"/>
<dbReference type="SMART" id="SM00028">
    <property type="entry name" value="TPR"/>
    <property type="match status" value="2"/>
</dbReference>
<dbReference type="GO" id="GO:0003755">
    <property type="term" value="F:peptidyl-prolyl cis-trans isomerase activity"/>
    <property type="evidence" value="ECO:0007669"/>
    <property type="project" value="UniProtKB-KW"/>
</dbReference>